<proteinExistence type="predicted"/>
<dbReference type="AlphaFoldDB" id="A0A1D6J3C3"/>
<organism evidence="1">
    <name type="scientific">Zea mays</name>
    <name type="common">Maize</name>
    <dbReference type="NCBI Taxonomy" id="4577"/>
    <lineage>
        <taxon>Eukaryota</taxon>
        <taxon>Viridiplantae</taxon>
        <taxon>Streptophyta</taxon>
        <taxon>Embryophyta</taxon>
        <taxon>Tracheophyta</taxon>
        <taxon>Spermatophyta</taxon>
        <taxon>Magnoliopsida</taxon>
        <taxon>Liliopsida</taxon>
        <taxon>Poales</taxon>
        <taxon>Poaceae</taxon>
        <taxon>PACMAD clade</taxon>
        <taxon>Panicoideae</taxon>
        <taxon>Andropogonodae</taxon>
        <taxon>Andropogoneae</taxon>
        <taxon>Tripsacinae</taxon>
        <taxon>Zea</taxon>
    </lineage>
</organism>
<name>A0A1D6J3C3_MAIZE</name>
<dbReference type="InParanoid" id="A0A1D6J3C3"/>
<gene>
    <name evidence="1" type="ORF">ZEAMMB73_Zm00001d024994</name>
</gene>
<evidence type="ECO:0000313" key="1">
    <source>
        <dbReference type="EMBL" id="AQK42536.1"/>
    </source>
</evidence>
<dbReference type="EMBL" id="CM000786">
    <property type="protein sequence ID" value="AQK42536.1"/>
    <property type="molecule type" value="Genomic_DNA"/>
</dbReference>
<protein>
    <submittedName>
        <fullName evidence="1">Uncharacterized protein</fullName>
    </submittedName>
</protein>
<sequence>MKWNSNFSGRTSVEIVDDQDLEIHASTTTRCSSLVFLARASIRSFLRPHWRNRLHGV</sequence>
<accession>A0A1D6J3C3</accession>
<reference evidence="1" key="1">
    <citation type="submission" date="2015-12" db="EMBL/GenBank/DDBJ databases">
        <title>Update maize B73 reference genome by single molecule sequencing technologies.</title>
        <authorList>
            <consortium name="Maize Genome Sequencing Project"/>
            <person name="Ware D."/>
        </authorList>
    </citation>
    <scope>NUCLEOTIDE SEQUENCE</scope>
    <source>
        <tissue evidence="1">Seedling</tissue>
    </source>
</reference>